<organism evidence="2 3">
    <name type="scientific">Candidatus Curtissbacteria bacterium RIFCSPHIGHO2_12_FULL_41_17</name>
    <dbReference type="NCBI Taxonomy" id="1797722"/>
    <lineage>
        <taxon>Bacteria</taxon>
        <taxon>Candidatus Curtissiibacteriota</taxon>
    </lineage>
</organism>
<proteinExistence type="predicted"/>
<reference evidence="2 3" key="1">
    <citation type="journal article" date="2016" name="Nat. Commun.">
        <title>Thousands of microbial genomes shed light on interconnected biogeochemical processes in an aquifer system.</title>
        <authorList>
            <person name="Anantharaman K."/>
            <person name="Brown C.T."/>
            <person name="Hug L.A."/>
            <person name="Sharon I."/>
            <person name="Castelle C.J."/>
            <person name="Probst A.J."/>
            <person name="Thomas B.C."/>
            <person name="Singh A."/>
            <person name="Wilkins M.J."/>
            <person name="Karaoz U."/>
            <person name="Brodie E.L."/>
            <person name="Williams K.H."/>
            <person name="Hubbard S.S."/>
            <person name="Banfield J.F."/>
        </authorList>
    </citation>
    <scope>NUCLEOTIDE SEQUENCE [LARGE SCALE GENOMIC DNA]</scope>
</reference>
<sequence>MYNKIKVKENKTMDTGEPVPGMAPQEVVKPKLQSSEGVGAVGSVATPKAEPTPEIEQIKKELTDPRTILKKLDPEGRSETARAILEARTSSRTTKESIAGSEQKTQEIAELTSASYQQERQKMGELTQRLETLVVKLKNAVGLEDKQTAALQGEIGAIKSERDALYAQSYAIEDELKTHKEKQTEIPNPKQLLDAYYEKVATQPLSNEQKRELLKPEVLANLSTEEYIALWRRLNPHFLAHVTRQGFRDHTGGDVMVNHRSGYREFINGFTDVMGNGRSIFPPLARIGLVNRNEATVKSFVSNFLQEVPSADKAKEMFLNFLNRHMASAPKYPDITATHLAAQMVSDGYYGGERGNEVFFVYPSDVLASQYAFAFNGWEKDFTRPQSETKWNDVFIWTDPNHPGVPVDSGIVFLAEKVPVDPETGSKYASEIKVVDGQEKSVMIEDTALASSFVEWGKKLDDQSPLKKAFSAYKNERQYYRKQDLKEDCFAAFVHELQGLGFATDSSAAVASELIGQMFWKDTFDEETLRGIMESSGAHLKRAGNTVPAKQYWENFFAKNPGLRPKHIQYYDGDPTTAVSEFQQQNNIGRADTSKTDGQLLGFDDNHVLDMEKDPRANAGYDDLVATADKIIEDHYSTKAV</sequence>
<dbReference type="AlphaFoldDB" id="A0A1F5HJW3"/>
<evidence type="ECO:0000256" key="1">
    <source>
        <dbReference type="SAM" id="MobiDB-lite"/>
    </source>
</evidence>
<name>A0A1F5HJW3_9BACT</name>
<dbReference type="EMBL" id="MFBL01000036">
    <property type="protein sequence ID" value="OGE04335.1"/>
    <property type="molecule type" value="Genomic_DNA"/>
</dbReference>
<dbReference type="Proteomes" id="UP000178369">
    <property type="component" value="Unassembled WGS sequence"/>
</dbReference>
<evidence type="ECO:0000313" key="3">
    <source>
        <dbReference type="Proteomes" id="UP000178369"/>
    </source>
</evidence>
<feature type="compositionally biased region" description="Basic and acidic residues" evidence="1">
    <location>
        <begin position="1"/>
        <end position="14"/>
    </location>
</feature>
<accession>A0A1F5HJW3</accession>
<gene>
    <name evidence="2" type="ORF">A3F45_00045</name>
</gene>
<protein>
    <submittedName>
        <fullName evidence="2">Uncharacterized protein</fullName>
    </submittedName>
</protein>
<comment type="caution">
    <text evidence="2">The sequence shown here is derived from an EMBL/GenBank/DDBJ whole genome shotgun (WGS) entry which is preliminary data.</text>
</comment>
<evidence type="ECO:0000313" key="2">
    <source>
        <dbReference type="EMBL" id="OGE04335.1"/>
    </source>
</evidence>
<feature type="region of interest" description="Disordered" evidence="1">
    <location>
        <begin position="1"/>
        <end position="55"/>
    </location>
</feature>